<feature type="non-terminal residue" evidence="11">
    <location>
        <position position="401"/>
    </location>
</feature>
<feature type="domain" description="Kazal-like" evidence="10">
    <location>
        <begin position="258"/>
        <end position="320"/>
    </location>
</feature>
<evidence type="ECO:0000256" key="1">
    <source>
        <dbReference type="ARBA" id="ARBA00004613"/>
    </source>
</evidence>
<dbReference type="Pfam" id="PF00050">
    <property type="entry name" value="Kazal_1"/>
    <property type="match status" value="2"/>
</dbReference>
<dbReference type="PROSITE" id="PS00282">
    <property type="entry name" value="KAZAL_1"/>
    <property type="match status" value="1"/>
</dbReference>
<keyword evidence="12" id="KW-1185">Reference proteome</keyword>
<feature type="compositionally biased region" description="Polar residues" evidence="9">
    <location>
        <begin position="213"/>
        <end position="222"/>
    </location>
</feature>
<evidence type="ECO:0000313" key="12">
    <source>
        <dbReference type="Proteomes" id="UP000276834"/>
    </source>
</evidence>
<dbReference type="OrthoDB" id="126772at2759"/>
<dbReference type="GO" id="GO:0005576">
    <property type="term" value="C:extracellular region"/>
    <property type="evidence" value="ECO:0007669"/>
    <property type="project" value="UniProtKB-SubCell"/>
</dbReference>
<comment type="caution">
    <text evidence="11">The sequence shown here is derived from an EMBL/GenBank/DDBJ whole genome shotgun (WGS) entry which is preliminary data.</text>
</comment>
<comment type="subcellular location">
    <subcellularLocation>
        <location evidence="1">Secreted</location>
    </subcellularLocation>
</comment>
<protein>
    <recommendedName>
        <fullName evidence="2">Ovomucoid</fullName>
    </recommendedName>
</protein>
<evidence type="ECO:0000256" key="3">
    <source>
        <dbReference type="ARBA" id="ARBA00022525"/>
    </source>
</evidence>
<dbReference type="SUPFAM" id="SSF100895">
    <property type="entry name" value="Kazal-type serine protease inhibitors"/>
    <property type="match status" value="4"/>
</dbReference>
<reference evidence="11 12" key="1">
    <citation type="journal article" date="2018" name="Proc. R. Soc. B">
        <title>A non-coding region near Follistatin controls head colour polymorphism in the Gouldian finch.</title>
        <authorList>
            <person name="Toomey M.B."/>
            <person name="Marques C.I."/>
            <person name="Andrade P."/>
            <person name="Araujo P.M."/>
            <person name="Sabatino S."/>
            <person name="Gazda M.A."/>
            <person name="Afonso S."/>
            <person name="Lopes R.J."/>
            <person name="Corbo J.C."/>
            <person name="Carneiro M."/>
        </authorList>
    </citation>
    <scope>NUCLEOTIDE SEQUENCE [LARGE SCALE GENOMIC DNA]</scope>
    <source>
        <strain evidence="11">Red01</strain>
        <tissue evidence="11">Muscle</tissue>
    </source>
</reference>
<evidence type="ECO:0000256" key="4">
    <source>
        <dbReference type="ARBA" id="ARBA00022690"/>
    </source>
</evidence>
<accession>A0A3L8SJG2</accession>
<keyword evidence="8" id="KW-0325">Glycoprotein</keyword>
<evidence type="ECO:0000256" key="2">
    <source>
        <dbReference type="ARBA" id="ARBA00019248"/>
    </source>
</evidence>
<keyword evidence="4" id="KW-0646">Protease inhibitor</keyword>
<dbReference type="InterPro" id="IPR002350">
    <property type="entry name" value="Kazal_dom"/>
</dbReference>
<keyword evidence="5" id="KW-0677">Repeat</keyword>
<keyword evidence="3" id="KW-0964">Secreted</keyword>
<dbReference type="PROSITE" id="PS51465">
    <property type="entry name" value="KAZAL_2"/>
    <property type="match status" value="1"/>
</dbReference>
<dbReference type="PANTHER" id="PTHR47499:SF1">
    <property type="entry name" value="SERINE PROTEASE INHIBITOR KAZAL-TYPE 7"/>
    <property type="match status" value="1"/>
</dbReference>
<dbReference type="PANTHER" id="PTHR47499">
    <property type="entry name" value="SERINE PROTEASE INHIBITOR KAZAL-TYPE 7 SPINK7"/>
    <property type="match status" value="1"/>
</dbReference>
<dbReference type="FunFam" id="3.30.60.30:FF:000001">
    <property type="entry name" value="Serine peptidase inhibitor, Kazal type 5"/>
    <property type="match status" value="1"/>
</dbReference>
<dbReference type="SMART" id="SM00280">
    <property type="entry name" value="KAZAL"/>
    <property type="match status" value="3"/>
</dbReference>
<evidence type="ECO:0000256" key="6">
    <source>
        <dbReference type="ARBA" id="ARBA00022900"/>
    </source>
</evidence>
<dbReference type="STRING" id="44316.ENSEGOP00005007432"/>
<evidence type="ECO:0000313" key="11">
    <source>
        <dbReference type="EMBL" id="RLW03030.1"/>
    </source>
</evidence>
<name>A0A3L8SJG2_CHLGU</name>
<dbReference type="Gene3D" id="3.30.60.30">
    <property type="match status" value="4"/>
</dbReference>
<dbReference type="EMBL" id="QUSF01000017">
    <property type="protein sequence ID" value="RLW03030.1"/>
    <property type="molecule type" value="Genomic_DNA"/>
</dbReference>
<evidence type="ECO:0000256" key="8">
    <source>
        <dbReference type="ARBA" id="ARBA00023180"/>
    </source>
</evidence>
<evidence type="ECO:0000256" key="5">
    <source>
        <dbReference type="ARBA" id="ARBA00022737"/>
    </source>
</evidence>
<keyword evidence="6" id="KW-0722">Serine protease inhibitor</keyword>
<dbReference type="Proteomes" id="UP000276834">
    <property type="component" value="Unassembled WGS sequence"/>
</dbReference>
<proteinExistence type="predicted"/>
<sequence>MGLMLWFQHRGLEIAAMALQNDCRKIWSLLRSGKFSCPTTKEPFSSPNKKGDLNKCMMCQRLLERDSNNQGSGGEAARNVNSLGKDECQEFRDLFKRGKLSCTRENDPVRDASGKQHSNKCIMCAEKFKRENERKLSKNRQGKNKDDCSEFRSQFEAGGRLSCTRENAPVRDASGRQHINKCLMCAEKFKKEAQRGGGTLQRNKFPTSERTKQKNCGGSRQGVNERRPFSSGRGPQVQRGRNCNRPPSRKAQSGDAHEDPMLDCDRILHGVKGGRIFCSESSQPVCGTDGKTYKNECDLCSAAMRASNFITVNYRGESNGVQTASKHQGSAVTKERVKEASMSSIRGAAESPGLPELPSSPSAAHGACPCSGGGREAAGTQWCLPSGSGTGVEFAEQETLM</sequence>
<organism evidence="11 12">
    <name type="scientific">Chloebia gouldiae</name>
    <name type="common">Gouldian finch</name>
    <name type="synonym">Erythrura gouldiae</name>
    <dbReference type="NCBI Taxonomy" id="44316"/>
    <lineage>
        <taxon>Eukaryota</taxon>
        <taxon>Metazoa</taxon>
        <taxon>Chordata</taxon>
        <taxon>Craniata</taxon>
        <taxon>Vertebrata</taxon>
        <taxon>Euteleostomi</taxon>
        <taxon>Archelosauria</taxon>
        <taxon>Archosauria</taxon>
        <taxon>Dinosauria</taxon>
        <taxon>Saurischia</taxon>
        <taxon>Theropoda</taxon>
        <taxon>Coelurosauria</taxon>
        <taxon>Aves</taxon>
        <taxon>Neognathae</taxon>
        <taxon>Neoaves</taxon>
        <taxon>Telluraves</taxon>
        <taxon>Australaves</taxon>
        <taxon>Passeriformes</taxon>
        <taxon>Passeroidea</taxon>
        <taxon>Passeridae</taxon>
        <taxon>Chloebia</taxon>
    </lineage>
</organism>
<feature type="compositionally biased region" description="Low complexity" evidence="9">
    <location>
        <begin position="350"/>
        <end position="362"/>
    </location>
</feature>
<evidence type="ECO:0000259" key="10">
    <source>
        <dbReference type="PROSITE" id="PS51465"/>
    </source>
</evidence>
<evidence type="ECO:0000256" key="9">
    <source>
        <dbReference type="SAM" id="MobiDB-lite"/>
    </source>
</evidence>
<evidence type="ECO:0000256" key="7">
    <source>
        <dbReference type="ARBA" id="ARBA00023157"/>
    </source>
</evidence>
<dbReference type="AlphaFoldDB" id="A0A3L8SJG2"/>
<keyword evidence="7" id="KW-1015">Disulfide bond</keyword>
<dbReference type="InterPro" id="IPR050159">
    <property type="entry name" value="Kazal-type_SerProtInhib"/>
</dbReference>
<gene>
    <name evidence="11" type="ORF">DV515_00006807</name>
</gene>
<dbReference type="CDD" id="cd00104">
    <property type="entry name" value="KAZAL_FS"/>
    <property type="match status" value="1"/>
</dbReference>
<dbReference type="InterPro" id="IPR036058">
    <property type="entry name" value="Kazal_dom_sf"/>
</dbReference>
<dbReference type="GO" id="GO:0004867">
    <property type="term" value="F:serine-type endopeptidase inhibitor activity"/>
    <property type="evidence" value="ECO:0007669"/>
    <property type="project" value="UniProtKB-KW"/>
</dbReference>
<feature type="region of interest" description="Disordered" evidence="9">
    <location>
        <begin position="193"/>
        <end position="261"/>
    </location>
</feature>
<feature type="region of interest" description="Disordered" evidence="9">
    <location>
        <begin position="340"/>
        <end position="370"/>
    </location>
</feature>